<sequence length="457" mass="52007">MPPHPQALFSLEALNERANDVVTHRDNAHLMSYFCPDRNNPNVVLQGLEVGFHVRPTTSRYTLAIIGGDGDIKIDDPDISSYHCSFELQERNMEEVMLQDVSPDNTTEPSGPTAMPFRPEHPHRRVLIDRNINRDFGIGGADCDLYKFRIHWHKCDERIVRQCIDNRGGNPYHIRTVADEPPTSVSSLPFTPIRYSRRQKLGKGTFGQVWEVANADTGEHLAMKRVVRPPTQSEYATMIREVDLLSLVSHRNIVELITSQDANYGHFEIFMPVKTGSVQYLIEEEELFTKEPASVDPLLHQMLQALDCLDSRGIIHRDVKPENILYTPLPDGKYLYQLADFGLANTVDRAQTWAGTERYMAPELYLGTCLSQTTKMDIWSLYVTLAYAMNAYGFQEKSSGKPYWRILEIVKEVAKGDMLRELRDMAIEEPDDRATAGDMLEKLFGGEGRTTSQNRGR</sequence>
<dbReference type="STRING" id="1325734.A0A428R333"/>
<dbReference type="OrthoDB" id="4062651at2759"/>
<evidence type="ECO:0000256" key="1">
    <source>
        <dbReference type="ARBA" id="ARBA00012411"/>
    </source>
</evidence>
<dbReference type="EMBL" id="NKCI01000005">
    <property type="protein sequence ID" value="RSL71939.1"/>
    <property type="molecule type" value="Genomic_DNA"/>
</dbReference>
<dbReference type="EC" id="2.7.11.24" evidence="1"/>
<reference evidence="11 12" key="1">
    <citation type="submission" date="2017-06" db="EMBL/GenBank/DDBJ databases">
        <title>Comparative genomic analysis of Ambrosia Fusariam Clade fungi.</title>
        <authorList>
            <person name="Stajich J.E."/>
            <person name="Carrillo J."/>
            <person name="Kijimoto T."/>
            <person name="Eskalen A."/>
            <person name="O'Donnell K."/>
            <person name="Kasson M."/>
        </authorList>
    </citation>
    <scope>NUCLEOTIDE SEQUENCE [LARGE SCALE GENOMIC DNA]</scope>
    <source>
        <strain evidence="11 12">NRRL62584</strain>
    </source>
</reference>
<comment type="caution">
    <text evidence="11">The sequence shown here is derived from an EMBL/GenBank/DDBJ whole genome shotgun (WGS) entry which is preliminary data.</text>
</comment>
<name>A0A428R333_9HYPO</name>
<evidence type="ECO:0000256" key="8">
    <source>
        <dbReference type="PROSITE-ProRule" id="PRU10141"/>
    </source>
</evidence>
<dbReference type="InterPro" id="IPR050538">
    <property type="entry name" value="MAP_kinase_kinase_kinase"/>
</dbReference>
<accession>A0A428R333</accession>
<dbReference type="AlphaFoldDB" id="A0A428R333"/>
<comment type="similarity">
    <text evidence="9">Belongs to the protein kinase superfamily.</text>
</comment>
<comment type="catalytic activity">
    <reaction evidence="7">
        <text>L-seryl-[protein] + ATP = O-phospho-L-seryl-[protein] + ADP + H(+)</text>
        <dbReference type="Rhea" id="RHEA:17989"/>
        <dbReference type="Rhea" id="RHEA-COMP:9863"/>
        <dbReference type="Rhea" id="RHEA-COMP:11604"/>
        <dbReference type="ChEBI" id="CHEBI:15378"/>
        <dbReference type="ChEBI" id="CHEBI:29999"/>
        <dbReference type="ChEBI" id="CHEBI:30616"/>
        <dbReference type="ChEBI" id="CHEBI:83421"/>
        <dbReference type="ChEBI" id="CHEBI:456216"/>
        <dbReference type="EC" id="2.7.11.24"/>
    </reaction>
    <physiologicalReaction direction="left-to-right" evidence="7">
        <dbReference type="Rhea" id="RHEA:17990"/>
    </physiologicalReaction>
</comment>
<feature type="binding site" evidence="8">
    <location>
        <position position="224"/>
    </location>
    <ligand>
        <name>ATP</name>
        <dbReference type="ChEBI" id="CHEBI:30616"/>
    </ligand>
</feature>
<gene>
    <name evidence="11" type="ORF">CEP54_001063</name>
</gene>
<dbReference type="InterPro" id="IPR008271">
    <property type="entry name" value="Ser/Thr_kinase_AS"/>
</dbReference>
<feature type="domain" description="Protein kinase" evidence="10">
    <location>
        <begin position="195"/>
        <end position="445"/>
    </location>
</feature>
<dbReference type="InterPro" id="IPR017441">
    <property type="entry name" value="Protein_kinase_ATP_BS"/>
</dbReference>
<keyword evidence="3 8" id="KW-0547">Nucleotide-binding</keyword>
<evidence type="ECO:0000256" key="5">
    <source>
        <dbReference type="ARBA" id="ARBA00022840"/>
    </source>
</evidence>
<keyword evidence="12" id="KW-1185">Reference proteome</keyword>
<evidence type="ECO:0000313" key="12">
    <source>
        <dbReference type="Proteomes" id="UP000288168"/>
    </source>
</evidence>
<dbReference type="PANTHER" id="PTHR48016:SF56">
    <property type="entry name" value="MAPKK KINASE"/>
    <property type="match status" value="1"/>
</dbReference>
<dbReference type="SMART" id="SM00220">
    <property type="entry name" value="S_TKc"/>
    <property type="match status" value="1"/>
</dbReference>
<organism evidence="11 12">
    <name type="scientific">Fusarium duplospermum</name>
    <dbReference type="NCBI Taxonomy" id="1325734"/>
    <lineage>
        <taxon>Eukaryota</taxon>
        <taxon>Fungi</taxon>
        <taxon>Dikarya</taxon>
        <taxon>Ascomycota</taxon>
        <taxon>Pezizomycotina</taxon>
        <taxon>Sordariomycetes</taxon>
        <taxon>Hypocreomycetidae</taxon>
        <taxon>Hypocreales</taxon>
        <taxon>Nectriaceae</taxon>
        <taxon>Fusarium</taxon>
        <taxon>Fusarium solani species complex</taxon>
    </lineage>
</organism>
<dbReference type="CDD" id="cd00180">
    <property type="entry name" value="PKc"/>
    <property type="match status" value="1"/>
</dbReference>
<dbReference type="PROSITE" id="PS50011">
    <property type="entry name" value="PROTEIN_KINASE_DOM"/>
    <property type="match status" value="1"/>
</dbReference>
<dbReference type="Proteomes" id="UP000288168">
    <property type="component" value="Unassembled WGS sequence"/>
</dbReference>
<dbReference type="PROSITE" id="PS00107">
    <property type="entry name" value="PROTEIN_KINASE_ATP"/>
    <property type="match status" value="1"/>
</dbReference>
<evidence type="ECO:0000256" key="7">
    <source>
        <dbReference type="ARBA" id="ARBA00048130"/>
    </source>
</evidence>
<protein>
    <recommendedName>
        <fullName evidence="1">mitogen-activated protein kinase</fullName>
        <ecNumber evidence="1">2.7.11.24</ecNumber>
    </recommendedName>
</protein>
<keyword evidence="2" id="KW-0808">Transferase</keyword>
<evidence type="ECO:0000256" key="4">
    <source>
        <dbReference type="ARBA" id="ARBA00022777"/>
    </source>
</evidence>
<dbReference type="SUPFAM" id="SSF56112">
    <property type="entry name" value="Protein kinase-like (PK-like)"/>
    <property type="match status" value="1"/>
</dbReference>
<dbReference type="PANTHER" id="PTHR48016">
    <property type="entry name" value="MAP KINASE KINASE KINASE SSK2-RELATED-RELATED"/>
    <property type="match status" value="1"/>
</dbReference>
<dbReference type="GO" id="GO:0005524">
    <property type="term" value="F:ATP binding"/>
    <property type="evidence" value="ECO:0007669"/>
    <property type="project" value="UniProtKB-UniRule"/>
</dbReference>
<comment type="catalytic activity">
    <reaction evidence="6">
        <text>L-threonyl-[protein] + ATP = O-phospho-L-threonyl-[protein] + ADP + H(+)</text>
        <dbReference type="Rhea" id="RHEA:46608"/>
        <dbReference type="Rhea" id="RHEA-COMP:11060"/>
        <dbReference type="Rhea" id="RHEA-COMP:11605"/>
        <dbReference type="ChEBI" id="CHEBI:15378"/>
        <dbReference type="ChEBI" id="CHEBI:30013"/>
        <dbReference type="ChEBI" id="CHEBI:30616"/>
        <dbReference type="ChEBI" id="CHEBI:61977"/>
        <dbReference type="ChEBI" id="CHEBI:456216"/>
        <dbReference type="EC" id="2.7.11.24"/>
    </reaction>
    <physiologicalReaction direction="left-to-right" evidence="6">
        <dbReference type="Rhea" id="RHEA:46609"/>
    </physiologicalReaction>
</comment>
<dbReference type="InterPro" id="IPR011009">
    <property type="entry name" value="Kinase-like_dom_sf"/>
</dbReference>
<evidence type="ECO:0000313" key="11">
    <source>
        <dbReference type="EMBL" id="RSL71939.1"/>
    </source>
</evidence>
<evidence type="ECO:0000256" key="9">
    <source>
        <dbReference type="RuleBase" id="RU000304"/>
    </source>
</evidence>
<proteinExistence type="inferred from homology"/>
<keyword evidence="9" id="KW-0723">Serine/threonine-protein kinase</keyword>
<dbReference type="Pfam" id="PF00069">
    <property type="entry name" value="Pkinase"/>
    <property type="match status" value="1"/>
</dbReference>
<dbReference type="Gene3D" id="1.10.510.10">
    <property type="entry name" value="Transferase(Phosphotransferase) domain 1"/>
    <property type="match status" value="1"/>
</dbReference>
<dbReference type="PROSITE" id="PS00108">
    <property type="entry name" value="PROTEIN_KINASE_ST"/>
    <property type="match status" value="1"/>
</dbReference>
<dbReference type="CDD" id="cd00060">
    <property type="entry name" value="FHA"/>
    <property type="match status" value="1"/>
</dbReference>
<evidence type="ECO:0000259" key="10">
    <source>
        <dbReference type="PROSITE" id="PS50011"/>
    </source>
</evidence>
<keyword evidence="4" id="KW-0418">Kinase</keyword>
<evidence type="ECO:0000256" key="3">
    <source>
        <dbReference type="ARBA" id="ARBA00022741"/>
    </source>
</evidence>
<evidence type="ECO:0000256" key="6">
    <source>
        <dbReference type="ARBA" id="ARBA00047919"/>
    </source>
</evidence>
<keyword evidence="5 8" id="KW-0067">ATP-binding</keyword>
<evidence type="ECO:0000256" key="2">
    <source>
        <dbReference type="ARBA" id="ARBA00022679"/>
    </source>
</evidence>
<dbReference type="GO" id="GO:0004707">
    <property type="term" value="F:MAP kinase activity"/>
    <property type="evidence" value="ECO:0007669"/>
    <property type="project" value="UniProtKB-EC"/>
</dbReference>
<dbReference type="InterPro" id="IPR000719">
    <property type="entry name" value="Prot_kinase_dom"/>
</dbReference>